<feature type="region of interest" description="Disordered" evidence="1">
    <location>
        <begin position="48"/>
        <end position="76"/>
    </location>
</feature>
<name>A0A4V3AZS6_9AGAM</name>
<dbReference type="OrthoDB" id="2527272at2759"/>
<dbReference type="AlphaFoldDB" id="A0A4V3AZS6"/>
<sequence length="76" mass="8730">CEQLNAWLGGFESILSKMTVGNFNWFLHTILFLHSERVIQRQIEKQNGGLIGSQNNDEEEEEEEALVEDEDEGYDG</sequence>
<dbReference type="VEuPathDB" id="FungiDB:BD410DRAFT_709462"/>
<protein>
    <submittedName>
        <fullName evidence="2">Uncharacterized protein</fullName>
    </submittedName>
</protein>
<keyword evidence="3" id="KW-1185">Reference proteome</keyword>
<reference evidence="2 3" key="1">
    <citation type="submission" date="2018-06" db="EMBL/GenBank/DDBJ databases">
        <title>A transcriptomic atlas of mushroom development highlights an independent origin of complex multicellularity.</title>
        <authorList>
            <consortium name="DOE Joint Genome Institute"/>
            <person name="Krizsan K."/>
            <person name="Almasi E."/>
            <person name="Merenyi Z."/>
            <person name="Sahu N."/>
            <person name="Viragh M."/>
            <person name="Koszo T."/>
            <person name="Mondo S."/>
            <person name="Kiss B."/>
            <person name="Balint B."/>
            <person name="Kues U."/>
            <person name="Barry K."/>
            <person name="Hegedus J.C."/>
            <person name="Henrissat B."/>
            <person name="Johnson J."/>
            <person name="Lipzen A."/>
            <person name="Ohm R."/>
            <person name="Nagy I."/>
            <person name="Pangilinan J."/>
            <person name="Yan J."/>
            <person name="Xiong Y."/>
            <person name="Grigoriev I.V."/>
            <person name="Hibbett D.S."/>
            <person name="Nagy L.G."/>
        </authorList>
    </citation>
    <scope>NUCLEOTIDE SEQUENCE [LARGE SCALE GENOMIC DNA]</scope>
    <source>
        <strain evidence="2 3">SZMC22713</strain>
    </source>
</reference>
<accession>A0A4V3AZS6</accession>
<dbReference type="EMBL" id="ML170156">
    <property type="protein sequence ID" value="TDL30208.1"/>
    <property type="molecule type" value="Genomic_DNA"/>
</dbReference>
<evidence type="ECO:0000256" key="1">
    <source>
        <dbReference type="SAM" id="MobiDB-lite"/>
    </source>
</evidence>
<dbReference type="Proteomes" id="UP000294933">
    <property type="component" value="Unassembled WGS sequence"/>
</dbReference>
<proteinExistence type="predicted"/>
<evidence type="ECO:0000313" key="2">
    <source>
        <dbReference type="EMBL" id="TDL30208.1"/>
    </source>
</evidence>
<gene>
    <name evidence="2" type="ORF">BD410DRAFT_709462</name>
</gene>
<organism evidence="2 3">
    <name type="scientific">Rickenella mellea</name>
    <dbReference type="NCBI Taxonomy" id="50990"/>
    <lineage>
        <taxon>Eukaryota</taxon>
        <taxon>Fungi</taxon>
        <taxon>Dikarya</taxon>
        <taxon>Basidiomycota</taxon>
        <taxon>Agaricomycotina</taxon>
        <taxon>Agaricomycetes</taxon>
        <taxon>Hymenochaetales</taxon>
        <taxon>Rickenellaceae</taxon>
        <taxon>Rickenella</taxon>
    </lineage>
</organism>
<feature type="non-terminal residue" evidence="2">
    <location>
        <position position="1"/>
    </location>
</feature>
<evidence type="ECO:0000313" key="3">
    <source>
        <dbReference type="Proteomes" id="UP000294933"/>
    </source>
</evidence>
<feature type="compositionally biased region" description="Acidic residues" evidence="1">
    <location>
        <begin position="56"/>
        <end position="76"/>
    </location>
</feature>